<dbReference type="EMBL" id="CP036318">
    <property type="protein sequence ID" value="QDV59225.1"/>
    <property type="molecule type" value="Genomic_DNA"/>
</dbReference>
<accession>A0A518J1M4</accession>
<reference evidence="2 3" key="1">
    <citation type="submission" date="2019-02" db="EMBL/GenBank/DDBJ databases">
        <title>Deep-cultivation of Planctomycetes and their phenomic and genomic characterization uncovers novel biology.</title>
        <authorList>
            <person name="Wiegand S."/>
            <person name="Jogler M."/>
            <person name="Boedeker C."/>
            <person name="Pinto D."/>
            <person name="Vollmers J."/>
            <person name="Rivas-Marin E."/>
            <person name="Kohn T."/>
            <person name="Peeters S.H."/>
            <person name="Heuer A."/>
            <person name="Rast P."/>
            <person name="Oberbeckmann S."/>
            <person name="Bunk B."/>
            <person name="Jeske O."/>
            <person name="Meyerdierks A."/>
            <person name="Storesund J.E."/>
            <person name="Kallscheuer N."/>
            <person name="Luecker S."/>
            <person name="Lage O.M."/>
            <person name="Pohl T."/>
            <person name="Merkel B.J."/>
            <person name="Hornburger P."/>
            <person name="Mueller R.-W."/>
            <person name="Bruemmer F."/>
            <person name="Labrenz M."/>
            <person name="Spormann A.M."/>
            <person name="Op den Camp H."/>
            <person name="Overmann J."/>
            <person name="Amann R."/>
            <person name="Jetten M.S.M."/>
            <person name="Mascher T."/>
            <person name="Medema M.H."/>
            <person name="Devos D.P."/>
            <person name="Kaster A.-K."/>
            <person name="Ovreas L."/>
            <person name="Rohde M."/>
            <person name="Galperin M.Y."/>
            <person name="Jogler C."/>
        </authorList>
    </citation>
    <scope>NUCLEOTIDE SEQUENCE [LARGE SCALE GENOMIC DNA]</scope>
    <source>
        <strain evidence="2 3">Mal33</strain>
    </source>
</reference>
<organism evidence="2 3">
    <name type="scientific">Rosistilla oblonga</name>
    <dbReference type="NCBI Taxonomy" id="2527990"/>
    <lineage>
        <taxon>Bacteria</taxon>
        <taxon>Pseudomonadati</taxon>
        <taxon>Planctomycetota</taxon>
        <taxon>Planctomycetia</taxon>
        <taxon>Pirellulales</taxon>
        <taxon>Pirellulaceae</taxon>
        <taxon>Rosistilla</taxon>
    </lineage>
</organism>
<dbReference type="Proteomes" id="UP000316770">
    <property type="component" value="Chromosome"/>
</dbReference>
<dbReference type="AlphaFoldDB" id="A0A518J1M4"/>
<sequence>MTDSNTSIETKPAAPTIGWSGYRWLLTAAVGLLTLGCVAMLLSANQSTTTPIATFEVVNVYPHDPAAFTQGLAIDGGRMYEGTGQYGSSSLRRVELASGKVLQSISLNRDLFGEGITVWKDSIIQLTWKKRRAFVFDRDTFQHRKTLRYAGEGWGLTHDGTHLIMSDGSSRLRFLDPETFREVRQITVHDGRRRIDDLNELEFVEGEIFANVWYNDSIARISPQDGRILGWIDLHNLWPARQRPTREHVLNGIAYDREAKRLYVTGKNWPKLYEVRIVDAN</sequence>
<dbReference type="PANTHER" id="PTHR31270:SF1">
    <property type="entry name" value="GLUTAMINYL-PEPTIDE CYCLOTRANSFERASE"/>
    <property type="match status" value="1"/>
</dbReference>
<keyword evidence="3" id="KW-1185">Reference proteome</keyword>
<gene>
    <name evidence="2" type="ORF">Mal33_52530</name>
</gene>
<evidence type="ECO:0000313" key="3">
    <source>
        <dbReference type="Proteomes" id="UP000316770"/>
    </source>
</evidence>
<name>A0A518J1M4_9BACT</name>
<feature type="transmembrane region" description="Helical" evidence="1">
    <location>
        <begin position="21"/>
        <end position="42"/>
    </location>
</feature>
<dbReference type="Pfam" id="PF05096">
    <property type="entry name" value="Glu_cyclase_2"/>
    <property type="match status" value="1"/>
</dbReference>
<dbReference type="InterPro" id="IPR007788">
    <property type="entry name" value="QCT"/>
</dbReference>
<keyword evidence="2" id="KW-0808">Transferase</keyword>
<dbReference type="Gene3D" id="2.130.10.10">
    <property type="entry name" value="YVTN repeat-like/Quinoprotein amine dehydrogenase"/>
    <property type="match status" value="1"/>
</dbReference>
<dbReference type="InterPro" id="IPR015943">
    <property type="entry name" value="WD40/YVTN_repeat-like_dom_sf"/>
</dbReference>
<keyword evidence="1" id="KW-1133">Transmembrane helix</keyword>
<dbReference type="SUPFAM" id="SSF50969">
    <property type="entry name" value="YVTN repeat-like/Quinoprotein amine dehydrogenase"/>
    <property type="match status" value="1"/>
</dbReference>
<dbReference type="InterPro" id="IPR011044">
    <property type="entry name" value="Quino_amine_DH_bsu"/>
</dbReference>
<evidence type="ECO:0000256" key="1">
    <source>
        <dbReference type="SAM" id="Phobius"/>
    </source>
</evidence>
<dbReference type="PANTHER" id="PTHR31270">
    <property type="entry name" value="GLUTAMINYL-PEPTIDE CYCLOTRANSFERASE"/>
    <property type="match status" value="1"/>
</dbReference>
<proteinExistence type="predicted"/>
<dbReference type="RefSeq" id="WP_197451791.1">
    <property type="nucleotide sequence ID" value="NZ_CP036292.1"/>
</dbReference>
<protein>
    <submittedName>
        <fullName evidence="2">Glutamine cyclotransferase</fullName>
    </submittedName>
</protein>
<keyword evidence="1" id="KW-0472">Membrane</keyword>
<evidence type="ECO:0000313" key="2">
    <source>
        <dbReference type="EMBL" id="QDV59225.1"/>
    </source>
</evidence>
<keyword evidence="1" id="KW-0812">Transmembrane</keyword>
<dbReference type="GO" id="GO:0016603">
    <property type="term" value="F:glutaminyl-peptide cyclotransferase activity"/>
    <property type="evidence" value="ECO:0007669"/>
    <property type="project" value="InterPro"/>
</dbReference>